<dbReference type="GO" id="GO:0046872">
    <property type="term" value="F:metal ion binding"/>
    <property type="evidence" value="ECO:0007669"/>
    <property type="project" value="InterPro"/>
</dbReference>
<dbReference type="EMBL" id="JAAIVB010000047">
    <property type="protein sequence ID" value="NEX62276.1"/>
    <property type="molecule type" value="Genomic_DNA"/>
</dbReference>
<evidence type="ECO:0000313" key="2">
    <source>
        <dbReference type="EMBL" id="NEX62276.1"/>
    </source>
</evidence>
<reference evidence="2 3" key="1">
    <citation type="submission" date="2020-02" db="EMBL/GenBank/DDBJ databases">
        <authorList>
            <person name="Kim M.K."/>
        </authorList>
    </citation>
    <scope>NUCLEOTIDE SEQUENCE [LARGE SCALE GENOMIC DNA]</scope>
    <source>
        <strain evidence="2 3">17J57-3</strain>
    </source>
</reference>
<keyword evidence="3" id="KW-1185">Reference proteome</keyword>
<accession>A0A6B3STT5</accession>
<organism evidence="2 3">
    <name type="scientific">Noviherbaspirillum galbum</name>
    <dbReference type="NCBI Taxonomy" id="2709383"/>
    <lineage>
        <taxon>Bacteria</taxon>
        <taxon>Pseudomonadati</taxon>
        <taxon>Pseudomonadota</taxon>
        <taxon>Betaproteobacteria</taxon>
        <taxon>Burkholderiales</taxon>
        <taxon>Oxalobacteraceae</taxon>
        <taxon>Noviherbaspirillum</taxon>
    </lineage>
</organism>
<dbReference type="Pfam" id="PF00403">
    <property type="entry name" value="HMA"/>
    <property type="match status" value="1"/>
</dbReference>
<name>A0A6B3STT5_9BURK</name>
<feature type="domain" description="HMA" evidence="1">
    <location>
        <begin position="2"/>
        <end position="68"/>
    </location>
</feature>
<dbReference type="SUPFAM" id="SSF55008">
    <property type="entry name" value="HMA, heavy metal-associated domain"/>
    <property type="match status" value="1"/>
</dbReference>
<dbReference type="InterPro" id="IPR036163">
    <property type="entry name" value="HMA_dom_sf"/>
</dbReference>
<dbReference type="AlphaFoldDB" id="A0A6B3STT5"/>
<sequence>METEIFKLSGIASETTANFVARVLQEVSGVSHVQIDIGCQKAVVAFDGNKTSRQELLATLKRAGFSVAGMRSLDLGAGGGCCGGGCR</sequence>
<dbReference type="Proteomes" id="UP000482155">
    <property type="component" value="Unassembled WGS sequence"/>
</dbReference>
<gene>
    <name evidence="2" type="ORF">G3574_14400</name>
</gene>
<evidence type="ECO:0000313" key="3">
    <source>
        <dbReference type="Proteomes" id="UP000482155"/>
    </source>
</evidence>
<protein>
    <submittedName>
        <fullName evidence="2">Heavy-metal-associated domain-containing protein</fullName>
    </submittedName>
</protein>
<dbReference type="PROSITE" id="PS50846">
    <property type="entry name" value="HMA_2"/>
    <property type="match status" value="1"/>
</dbReference>
<dbReference type="InterPro" id="IPR006121">
    <property type="entry name" value="HMA_dom"/>
</dbReference>
<comment type="caution">
    <text evidence="2">The sequence shown here is derived from an EMBL/GenBank/DDBJ whole genome shotgun (WGS) entry which is preliminary data.</text>
</comment>
<dbReference type="CDD" id="cd00371">
    <property type="entry name" value="HMA"/>
    <property type="match status" value="1"/>
</dbReference>
<evidence type="ECO:0000259" key="1">
    <source>
        <dbReference type="PROSITE" id="PS50846"/>
    </source>
</evidence>
<dbReference type="Gene3D" id="3.30.70.100">
    <property type="match status" value="1"/>
</dbReference>
<proteinExistence type="predicted"/>
<dbReference type="RefSeq" id="WP_163964351.1">
    <property type="nucleotide sequence ID" value="NZ_JAAIVB010000047.1"/>
</dbReference>